<feature type="non-terminal residue" evidence="2">
    <location>
        <position position="1"/>
    </location>
</feature>
<feature type="non-terminal residue" evidence="2">
    <location>
        <position position="82"/>
    </location>
</feature>
<dbReference type="RefSeq" id="XP_002769166.1">
    <property type="nucleotide sequence ID" value="XM_002769120.1"/>
</dbReference>
<keyword evidence="1" id="KW-0812">Transmembrane</keyword>
<proteinExistence type="predicted"/>
<keyword evidence="3" id="KW-1185">Reference proteome</keyword>
<keyword evidence="1" id="KW-0472">Membrane</keyword>
<feature type="transmembrane region" description="Helical" evidence="1">
    <location>
        <begin position="29"/>
        <end position="49"/>
    </location>
</feature>
<protein>
    <submittedName>
        <fullName evidence="2">Uncharacterized protein</fullName>
    </submittedName>
</protein>
<organism evidence="3">
    <name type="scientific">Perkinsus marinus (strain ATCC 50983 / TXsc)</name>
    <dbReference type="NCBI Taxonomy" id="423536"/>
    <lineage>
        <taxon>Eukaryota</taxon>
        <taxon>Sar</taxon>
        <taxon>Alveolata</taxon>
        <taxon>Perkinsozoa</taxon>
        <taxon>Perkinsea</taxon>
        <taxon>Perkinsida</taxon>
        <taxon>Perkinsidae</taxon>
        <taxon>Perkinsus</taxon>
    </lineage>
</organism>
<keyword evidence="1" id="KW-1133">Transmembrane helix</keyword>
<dbReference type="InParanoid" id="C5LN08"/>
<evidence type="ECO:0000313" key="3">
    <source>
        <dbReference type="Proteomes" id="UP000007800"/>
    </source>
</evidence>
<name>C5LN08_PERM5</name>
<dbReference type="EMBL" id="GG683670">
    <property type="protein sequence ID" value="EER01884.1"/>
    <property type="molecule type" value="Genomic_DNA"/>
</dbReference>
<dbReference type="AlphaFoldDB" id="C5LN08"/>
<reference evidence="2 3" key="1">
    <citation type="submission" date="2008-07" db="EMBL/GenBank/DDBJ databases">
        <authorList>
            <person name="El-Sayed N."/>
            <person name="Caler E."/>
            <person name="Inman J."/>
            <person name="Amedeo P."/>
            <person name="Hass B."/>
            <person name="Wortman J."/>
        </authorList>
    </citation>
    <scope>NUCLEOTIDE SEQUENCE [LARGE SCALE GENOMIC DNA]</scope>
    <source>
        <strain evidence="3">ATCC 50983 / TXsc</strain>
    </source>
</reference>
<evidence type="ECO:0000313" key="2">
    <source>
        <dbReference type="EMBL" id="EER01884.1"/>
    </source>
</evidence>
<evidence type="ECO:0000256" key="1">
    <source>
        <dbReference type="SAM" id="Phobius"/>
    </source>
</evidence>
<dbReference type="Proteomes" id="UP000007800">
    <property type="component" value="Unassembled WGS sequence"/>
</dbReference>
<dbReference type="GeneID" id="9054319"/>
<dbReference type="OrthoDB" id="10318004at2759"/>
<gene>
    <name evidence="2" type="ORF">Pmar_PMAR007722</name>
</gene>
<accession>C5LN08</accession>
<sequence>YLLILLILADSIANVGFDYTTSQAALITYFTLQVIIHCTLLLAAFLLSWSTFLQRFGLLGLAFRDAWPVLLAGALRFCTLAD</sequence>